<name>A0A1D1URT1_RAMVA</name>
<gene>
    <name evidence="2" type="primary">RvY_04489-1</name>
    <name evidence="2" type="synonym">RvY_04489.1</name>
    <name evidence="2" type="ORF">RvY_04489</name>
</gene>
<proteinExistence type="predicted"/>
<keyword evidence="3" id="KW-1185">Reference proteome</keyword>
<reference evidence="2 3" key="1">
    <citation type="journal article" date="2016" name="Nat. Commun.">
        <title>Extremotolerant tardigrade genome and improved radiotolerance of human cultured cells by tardigrade-unique protein.</title>
        <authorList>
            <person name="Hashimoto T."/>
            <person name="Horikawa D.D."/>
            <person name="Saito Y."/>
            <person name="Kuwahara H."/>
            <person name="Kozuka-Hata H."/>
            <person name="Shin-I T."/>
            <person name="Minakuchi Y."/>
            <person name="Ohishi K."/>
            <person name="Motoyama A."/>
            <person name="Aizu T."/>
            <person name="Enomoto A."/>
            <person name="Kondo K."/>
            <person name="Tanaka S."/>
            <person name="Hara Y."/>
            <person name="Koshikawa S."/>
            <person name="Sagara H."/>
            <person name="Miura T."/>
            <person name="Yokobori S."/>
            <person name="Miyagawa K."/>
            <person name="Suzuki Y."/>
            <person name="Kubo T."/>
            <person name="Oyama M."/>
            <person name="Kohara Y."/>
            <person name="Fujiyama A."/>
            <person name="Arakawa K."/>
            <person name="Katayama T."/>
            <person name="Toyoda A."/>
            <person name="Kunieda T."/>
        </authorList>
    </citation>
    <scope>NUCLEOTIDE SEQUENCE [LARGE SCALE GENOMIC DNA]</scope>
    <source>
        <strain evidence="2 3">YOKOZUNA-1</strain>
    </source>
</reference>
<feature type="compositionally biased region" description="Polar residues" evidence="1">
    <location>
        <begin position="183"/>
        <end position="193"/>
    </location>
</feature>
<dbReference type="Proteomes" id="UP000186922">
    <property type="component" value="Unassembled WGS sequence"/>
</dbReference>
<organism evidence="2 3">
    <name type="scientific">Ramazzottius varieornatus</name>
    <name type="common">Water bear</name>
    <name type="synonym">Tardigrade</name>
    <dbReference type="NCBI Taxonomy" id="947166"/>
    <lineage>
        <taxon>Eukaryota</taxon>
        <taxon>Metazoa</taxon>
        <taxon>Ecdysozoa</taxon>
        <taxon>Tardigrada</taxon>
        <taxon>Eutardigrada</taxon>
        <taxon>Parachela</taxon>
        <taxon>Hypsibioidea</taxon>
        <taxon>Ramazzottiidae</taxon>
        <taxon>Ramazzottius</taxon>
    </lineage>
</organism>
<sequence>MDVPLEEKVKVKKGISPRTSNSAVKQMKPNPIIMKKVWKPYKVVSIDGFVTIPMNESISEPEKITFEPTQSQPVQEGEASDVPLEEAKQLSSVPAVAPAFGSEASISPEDTSSSDEESDSSDTDDNTSDESANELKLAVVTPKINPRSMYTDTYLEDYPPRRTCAGALPLTVLRSMCVDKNDGTQQEKASSPRTVDLEKKSALKSNGKPKTRRETKSGPGKKLLHLEDEPLVCLAVHRLKATKKHTIKEIGQIFDRSSNWVHDVRSKTSCVTGELLVPKVRKKLGPKPKATVADEAIRRYVAEFHSTSSVKIALFLRENKIASLSENSVRRRLKALDIAKIERSPAPPDTETRPSTGRDILSSSPKFYNPARILSSVKTRLPSATNGSCFSFSGVYRQ</sequence>
<feature type="region of interest" description="Disordered" evidence="1">
    <location>
        <begin position="341"/>
        <end position="366"/>
    </location>
</feature>
<feature type="region of interest" description="Disordered" evidence="1">
    <location>
        <begin position="57"/>
        <end position="140"/>
    </location>
</feature>
<feature type="region of interest" description="Disordered" evidence="1">
    <location>
        <begin position="1"/>
        <end position="27"/>
    </location>
</feature>
<feature type="region of interest" description="Disordered" evidence="1">
    <location>
        <begin position="182"/>
        <end position="222"/>
    </location>
</feature>
<feature type="compositionally biased region" description="Low complexity" evidence="1">
    <location>
        <begin position="102"/>
        <end position="111"/>
    </location>
</feature>
<feature type="compositionally biased region" description="Acidic residues" evidence="1">
    <location>
        <begin position="112"/>
        <end position="132"/>
    </location>
</feature>
<comment type="caution">
    <text evidence="2">The sequence shown here is derived from an EMBL/GenBank/DDBJ whole genome shotgun (WGS) entry which is preliminary data.</text>
</comment>
<dbReference type="EMBL" id="BDGG01000002">
    <property type="protein sequence ID" value="GAU92406.1"/>
    <property type="molecule type" value="Genomic_DNA"/>
</dbReference>
<evidence type="ECO:0000313" key="2">
    <source>
        <dbReference type="EMBL" id="GAU92406.1"/>
    </source>
</evidence>
<evidence type="ECO:0000313" key="3">
    <source>
        <dbReference type="Proteomes" id="UP000186922"/>
    </source>
</evidence>
<dbReference type="AlphaFoldDB" id="A0A1D1URT1"/>
<accession>A0A1D1URT1</accession>
<evidence type="ECO:0000256" key="1">
    <source>
        <dbReference type="SAM" id="MobiDB-lite"/>
    </source>
</evidence>
<protein>
    <submittedName>
        <fullName evidence="2">Uncharacterized protein</fullName>
    </submittedName>
</protein>